<evidence type="ECO:0000313" key="2">
    <source>
        <dbReference type="Proteomes" id="UP000178444"/>
    </source>
</evidence>
<dbReference type="Gene3D" id="3.90.1140.10">
    <property type="entry name" value="Cyclic phosphodiesterase"/>
    <property type="match status" value="1"/>
</dbReference>
<protein>
    <submittedName>
        <fullName evidence="1">Uncharacterized protein</fullName>
    </submittedName>
</protein>
<comment type="caution">
    <text evidence="1">The sequence shown here is derived from an EMBL/GenBank/DDBJ whole genome shotgun (WGS) entry which is preliminary data.</text>
</comment>
<dbReference type="SUPFAM" id="SSF55144">
    <property type="entry name" value="LigT-like"/>
    <property type="match status" value="1"/>
</dbReference>
<name>A0A1F8GR45_9BACT</name>
<sequence length="153" mass="17379">MGVIRQDDLVTVQKILKTIAEQTNPLILQISKQYSESIPTGETVLGLKIKPTDALLLLHQHIMEKLTPYVFYDATLDELFDLNAEPQTVKWVNEFKQSSSGQKFWPHITVGISESSCEFSREPFLVSELAIFHLGTYCTCPVKGCLARWNLHQ</sequence>
<dbReference type="InterPro" id="IPR009097">
    <property type="entry name" value="Cyclic_Pdiesterase"/>
</dbReference>
<gene>
    <name evidence="1" type="ORF">A2941_02885</name>
</gene>
<proteinExistence type="predicted"/>
<evidence type="ECO:0000313" key="1">
    <source>
        <dbReference type="EMBL" id="OGN27927.1"/>
    </source>
</evidence>
<dbReference type="Proteomes" id="UP000178444">
    <property type="component" value="Unassembled WGS sequence"/>
</dbReference>
<organism evidence="1 2">
    <name type="scientific">Candidatus Yanofskybacteria bacterium RIFCSPLOWO2_01_FULL_49_17</name>
    <dbReference type="NCBI Taxonomy" id="1802700"/>
    <lineage>
        <taxon>Bacteria</taxon>
        <taxon>Candidatus Yanofskyibacteriota</taxon>
    </lineage>
</organism>
<reference evidence="1 2" key="1">
    <citation type="journal article" date="2016" name="Nat. Commun.">
        <title>Thousands of microbial genomes shed light on interconnected biogeochemical processes in an aquifer system.</title>
        <authorList>
            <person name="Anantharaman K."/>
            <person name="Brown C.T."/>
            <person name="Hug L.A."/>
            <person name="Sharon I."/>
            <person name="Castelle C.J."/>
            <person name="Probst A.J."/>
            <person name="Thomas B.C."/>
            <person name="Singh A."/>
            <person name="Wilkins M.J."/>
            <person name="Karaoz U."/>
            <person name="Brodie E.L."/>
            <person name="Williams K.H."/>
            <person name="Hubbard S.S."/>
            <person name="Banfield J.F."/>
        </authorList>
    </citation>
    <scope>NUCLEOTIDE SEQUENCE [LARGE SCALE GENOMIC DNA]</scope>
</reference>
<accession>A0A1F8GR45</accession>
<dbReference type="AlphaFoldDB" id="A0A1F8GR45"/>
<dbReference type="EMBL" id="MGKO01000005">
    <property type="protein sequence ID" value="OGN27927.1"/>
    <property type="molecule type" value="Genomic_DNA"/>
</dbReference>